<evidence type="ECO:0000313" key="2">
    <source>
        <dbReference type="Proteomes" id="UP001419268"/>
    </source>
</evidence>
<comment type="caution">
    <text evidence="1">The sequence shown here is derived from an EMBL/GenBank/DDBJ whole genome shotgun (WGS) entry which is preliminary data.</text>
</comment>
<protein>
    <submittedName>
        <fullName evidence="1">Uncharacterized protein</fullName>
    </submittedName>
</protein>
<dbReference type="InterPro" id="IPR052769">
    <property type="entry name" value="TPR_domain_protein"/>
</dbReference>
<sequence length="90" mass="10392">MITVRLVNIECHAEDMKKVLELDPSHDQARKSIRRFEPLAAEKREKMKEEMIGKLKEMGNSILGRFGMSVDNFKADKDPNIGLYSISFQH</sequence>
<reference evidence="1 2" key="1">
    <citation type="submission" date="2024-01" db="EMBL/GenBank/DDBJ databases">
        <title>Genome assemblies of Stephania.</title>
        <authorList>
            <person name="Yang L."/>
        </authorList>
    </citation>
    <scope>NUCLEOTIDE SEQUENCE [LARGE SCALE GENOMIC DNA]</scope>
    <source>
        <strain evidence="1">JXDWG</strain>
        <tissue evidence="1">Leaf</tissue>
    </source>
</reference>
<accession>A0AAP0PL97</accession>
<dbReference type="Proteomes" id="UP001419268">
    <property type="component" value="Unassembled WGS sequence"/>
</dbReference>
<keyword evidence="2" id="KW-1185">Reference proteome</keyword>
<dbReference type="PANTHER" id="PTHR46014:SF1">
    <property type="entry name" value="TETRATRICOPEPTIDE REPEAT PROTEIN 1"/>
    <property type="match status" value="1"/>
</dbReference>
<organism evidence="1 2">
    <name type="scientific">Stephania cephalantha</name>
    <dbReference type="NCBI Taxonomy" id="152367"/>
    <lineage>
        <taxon>Eukaryota</taxon>
        <taxon>Viridiplantae</taxon>
        <taxon>Streptophyta</taxon>
        <taxon>Embryophyta</taxon>
        <taxon>Tracheophyta</taxon>
        <taxon>Spermatophyta</taxon>
        <taxon>Magnoliopsida</taxon>
        <taxon>Ranunculales</taxon>
        <taxon>Menispermaceae</taxon>
        <taxon>Menispermoideae</taxon>
        <taxon>Cissampelideae</taxon>
        <taxon>Stephania</taxon>
    </lineage>
</organism>
<dbReference type="AlphaFoldDB" id="A0AAP0PL97"/>
<proteinExistence type="predicted"/>
<name>A0AAP0PL97_9MAGN</name>
<evidence type="ECO:0000313" key="1">
    <source>
        <dbReference type="EMBL" id="KAK9148147.1"/>
    </source>
</evidence>
<dbReference type="EMBL" id="JBBNAG010000003">
    <property type="protein sequence ID" value="KAK9148147.1"/>
    <property type="molecule type" value="Genomic_DNA"/>
</dbReference>
<dbReference type="PANTHER" id="PTHR46014">
    <property type="entry name" value="TETRATRICOPEPTIDE REPEAT PROTEIN 1"/>
    <property type="match status" value="1"/>
</dbReference>
<gene>
    <name evidence="1" type="ORF">Scep_006904</name>
</gene>